<evidence type="ECO:0000256" key="1">
    <source>
        <dbReference type="ARBA" id="ARBA00004370"/>
    </source>
</evidence>
<evidence type="ECO:0000256" key="2">
    <source>
        <dbReference type="ARBA" id="ARBA00023136"/>
    </source>
</evidence>
<feature type="domain" description="Bacterial surface antigen (D15)" evidence="3">
    <location>
        <begin position="244"/>
        <end position="437"/>
    </location>
</feature>
<dbReference type="RefSeq" id="WP_377128808.1">
    <property type="nucleotide sequence ID" value="NZ_JBHUON010000017.1"/>
</dbReference>
<evidence type="ECO:0000259" key="3">
    <source>
        <dbReference type="Pfam" id="PF01103"/>
    </source>
</evidence>
<reference evidence="5" key="1">
    <citation type="journal article" date="2019" name="Int. J. Syst. Evol. Microbiol.">
        <title>The Global Catalogue of Microorganisms (GCM) 10K type strain sequencing project: providing services to taxonomists for standard genome sequencing and annotation.</title>
        <authorList>
            <consortium name="The Broad Institute Genomics Platform"/>
            <consortium name="The Broad Institute Genome Sequencing Center for Infectious Disease"/>
            <person name="Wu L."/>
            <person name="Ma J."/>
        </authorList>
    </citation>
    <scope>NUCLEOTIDE SEQUENCE [LARGE SCALE GENOMIC DNA]</scope>
    <source>
        <strain evidence="5">KCTC 52232</strain>
    </source>
</reference>
<keyword evidence="5" id="KW-1185">Reference proteome</keyword>
<comment type="subcellular location">
    <subcellularLocation>
        <location evidence="1">Membrane</location>
    </subcellularLocation>
</comment>
<evidence type="ECO:0000313" key="5">
    <source>
        <dbReference type="Proteomes" id="UP001597601"/>
    </source>
</evidence>
<proteinExistence type="predicted"/>
<comment type="caution">
    <text evidence="4">The sequence shown here is derived from an EMBL/GenBank/DDBJ whole genome shotgun (WGS) entry which is preliminary data.</text>
</comment>
<organism evidence="4 5">
    <name type="scientific">Mucilaginibacter antarcticus</name>
    <dbReference type="NCBI Taxonomy" id="1855725"/>
    <lineage>
        <taxon>Bacteria</taxon>
        <taxon>Pseudomonadati</taxon>
        <taxon>Bacteroidota</taxon>
        <taxon>Sphingobacteriia</taxon>
        <taxon>Sphingobacteriales</taxon>
        <taxon>Sphingobacteriaceae</taxon>
        <taxon>Mucilaginibacter</taxon>
    </lineage>
</organism>
<dbReference type="Gene3D" id="2.40.160.50">
    <property type="entry name" value="membrane protein fhac: a member of the omp85/tpsb transporter family"/>
    <property type="match status" value="1"/>
</dbReference>
<dbReference type="Pfam" id="PF01103">
    <property type="entry name" value="Omp85"/>
    <property type="match status" value="1"/>
</dbReference>
<protein>
    <submittedName>
        <fullName evidence="4">BamA/TamA family outer membrane protein</fullName>
    </submittedName>
</protein>
<dbReference type="Proteomes" id="UP001597601">
    <property type="component" value="Unassembled WGS sequence"/>
</dbReference>
<gene>
    <name evidence="4" type="ORF">ACFSYC_13990</name>
</gene>
<dbReference type="EMBL" id="JBHUON010000017">
    <property type="protein sequence ID" value="MFD2865806.1"/>
    <property type="molecule type" value="Genomic_DNA"/>
</dbReference>
<name>A0ABW5XS90_9SPHI</name>
<keyword evidence="2" id="KW-0472">Membrane</keyword>
<sequence length="438" mass="48460">MAGRIDKYGWVLLITLTLPRLTYGQAVPTDSLQADSLRAKKTGQSPVADDLSRQYDFNDLTRAIFHPGRTVDPEKKNSGLTIVPNIAANPTIGAQLGIKAVAGRRLGGDPKTLLSIAATSASITTKGIIYFYLNHNVFTPGNKWNFQGNLVAAKTVSPDYGLGIGQNLEGGSTEDQVLANNARKGFALRSFYFNFREKVYKNIGKNFFAGAGLSFEIRRNLTTGGNPGVTTPSTVYNDRHGFPQDHYASNGFLFNLAYTTRDNPNRAYKGMFFDAGIRINQRFIGSTKSSVQFTTDFRKYLSLSNSNPETVLALWNWGSYLLSGDIPYLELPGTARDGSFRSGRAYVSQYFKGTQFNDTELELRFPIMRNKFLSGVAFGSMQSANDEHGTKLFQKFQPGYGAGLRVLFNKATRTNLALDYAFGRYGARGFFLNLNETF</sequence>
<evidence type="ECO:0000313" key="4">
    <source>
        <dbReference type="EMBL" id="MFD2865806.1"/>
    </source>
</evidence>
<accession>A0ABW5XS90</accession>
<dbReference type="InterPro" id="IPR000184">
    <property type="entry name" value="Bac_surfAg_D15"/>
</dbReference>